<dbReference type="EMBL" id="LAYC01000002">
    <property type="protein sequence ID" value="KYK57206.1"/>
    <property type="molecule type" value="Genomic_DNA"/>
</dbReference>
<dbReference type="Proteomes" id="UP000076580">
    <property type="component" value="Chromosome 02"/>
</dbReference>
<gene>
    <name evidence="8" type="ORF">DCS_04213</name>
</gene>
<feature type="domain" description="AA1-like" evidence="7">
    <location>
        <begin position="26"/>
        <end position="149"/>
    </location>
</feature>
<evidence type="ECO:0000259" key="7">
    <source>
        <dbReference type="PROSITE" id="PS51895"/>
    </source>
</evidence>
<keyword evidence="9" id="KW-1185">Reference proteome</keyword>
<dbReference type="InterPro" id="IPR032382">
    <property type="entry name" value="AltA1"/>
</dbReference>
<keyword evidence="3 6" id="KW-0732">Signal</keyword>
<comment type="subcellular location">
    <subcellularLocation>
        <location evidence="1">Secreted</location>
    </subcellularLocation>
</comment>
<dbReference type="GO" id="GO:0005576">
    <property type="term" value="C:extracellular region"/>
    <property type="evidence" value="ECO:0007669"/>
    <property type="project" value="UniProtKB-SubCell"/>
</dbReference>
<evidence type="ECO:0000256" key="3">
    <source>
        <dbReference type="ARBA" id="ARBA00022729"/>
    </source>
</evidence>
<evidence type="ECO:0000256" key="4">
    <source>
        <dbReference type="ARBA" id="ARBA00023157"/>
    </source>
</evidence>
<accession>A0A151GJE2</accession>
<comment type="caution">
    <text evidence="5">Lacks conserved residue(s) required for the propagation of feature annotation.</text>
</comment>
<dbReference type="InParanoid" id="A0A151GJE2"/>
<feature type="chain" id="PRO_5007580692" description="AA1-like domain-containing protein" evidence="6">
    <location>
        <begin position="21"/>
        <end position="153"/>
    </location>
</feature>
<evidence type="ECO:0000313" key="8">
    <source>
        <dbReference type="EMBL" id="KYK57206.1"/>
    </source>
</evidence>
<evidence type="ECO:0000256" key="1">
    <source>
        <dbReference type="ARBA" id="ARBA00004613"/>
    </source>
</evidence>
<reference evidence="8 9" key="1">
    <citation type="journal article" date="2016" name="Sci. Rep.">
        <title>Insights into Adaptations to a Near-Obligate Nematode Endoparasitic Lifestyle from the Finished Genome of Drechmeria coniospora.</title>
        <authorList>
            <person name="Zhang L."/>
            <person name="Zhou Z."/>
            <person name="Guo Q."/>
            <person name="Fokkens L."/>
            <person name="Miskei M."/>
            <person name="Pocsi I."/>
            <person name="Zhang W."/>
            <person name="Chen M."/>
            <person name="Wang L."/>
            <person name="Sun Y."/>
            <person name="Donzelli B.G."/>
            <person name="Gibson D.M."/>
            <person name="Nelson D.R."/>
            <person name="Luo J.G."/>
            <person name="Rep M."/>
            <person name="Liu H."/>
            <person name="Yang S."/>
            <person name="Wang J."/>
            <person name="Krasnoff S.B."/>
            <person name="Xu Y."/>
            <person name="Molnar I."/>
            <person name="Lin M."/>
        </authorList>
    </citation>
    <scope>NUCLEOTIDE SEQUENCE [LARGE SCALE GENOMIC DNA]</scope>
    <source>
        <strain evidence="8 9">ARSEF 6962</strain>
    </source>
</reference>
<dbReference type="AlphaFoldDB" id="A0A151GJE2"/>
<evidence type="ECO:0000256" key="2">
    <source>
        <dbReference type="ARBA" id="ARBA00022525"/>
    </source>
</evidence>
<evidence type="ECO:0000256" key="6">
    <source>
        <dbReference type="SAM" id="SignalP"/>
    </source>
</evidence>
<dbReference type="Gene3D" id="2.40.350.20">
    <property type="match status" value="1"/>
</dbReference>
<dbReference type="PROSITE" id="PS51895">
    <property type="entry name" value="AA1"/>
    <property type="match status" value="1"/>
</dbReference>
<dbReference type="RefSeq" id="XP_040656558.1">
    <property type="nucleotide sequence ID" value="XM_040801525.1"/>
</dbReference>
<feature type="signal peptide" evidence="6">
    <location>
        <begin position="1"/>
        <end position="20"/>
    </location>
</feature>
<evidence type="ECO:0000256" key="5">
    <source>
        <dbReference type="PROSITE-ProRule" id="PRU01243"/>
    </source>
</evidence>
<keyword evidence="4" id="KW-1015">Disulfide bond</keyword>
<dbReference type="GeneID" id="63716856"/>
<keyword evidence="2" id="KW-0964">Secreted</keyword>
<protein>
    <recommendedName>
        <fullName evidence="7">AA1-like domain-containing protein</fullName>
    </recommendedName>
</protein>
<evidence type="ECO:0000313" key="9">
    <source>
        <dbReference type="Proteomes" id="UP000076580"/>
    </source>
</evidence>
<organism evidence="8 9">
    <name type="scientific">Drechmeria coniospora</name>
    <name type="common">Nematophagous fungus</name>
    <name type="synonym">Meria coniospora</name>
    <dbReference type="NCBI Taxonomy" id="98403"/>
    <lineage>
        <taxon>Eukaryota</taxon>
        <taxon>Fungi</taxon>
        <taxon>Dikarya</taxon>
        <taxon>Ascomycota</taxon>
        <taxon>Pezizomycotina</taxon>
        <taxon>Sordariomycetes</taxon>
        <taxon>Hypocreomycetidae</taxon>
        <taxon>Hypocreales</taxon>
        <taxon>Ophiocordycipitaceae</taxon>
        <taxon>Drechmeria</taxon>
    </lineage>
</organism>
<comment type="caution">
    <text evidence="8">The sequence shown here is derived from an EMBL/GenBank/DDBJ whole genome shotgun (WGS) entry which is preliminary data.</text>
</comment>
<proteinExistence type="predicted"/>
<sequence>MHFFSTINAVLAATVVGASATSAPAPITETVNVNNFSAKITIDGQQNGKMAIHFNVDAKDAEGVECSAKDLEPNLISGELNCNHPEFSFVVVNSVDEIYFTLRLLRKKLRTATLWGQDMVPTSRCEPDAAGGGLLCEQNGEMRMIIDNAQSPP</sequence>
<name>A0A151GJE2_DRECN</name>